<comment type="caution">
    <text evidence="3">The sequence shown here is derived from an EMBL/GenBank/DDBJ whole genome shotgun (WGS) entry which is preliminary data.</text>
</comment>
<protein>
    <recommendedName>
        <fullName evidence="2">DDE-1 domain-containing protein</fullName>
    </recommendedName>
</protein>
<dbReference type="STRING" id="947166.A0A1D1UME0"/>
<evidence type="ECO:0000313" key="3">
    <source>
        <dbReference type="EMBL" id="GAU90601.1"/>
    </source>
</evidence>
<organism evidence="3 4">
    <name type="scientific">Ramazzottius varieornatus</name>
    <name type="common">Water bear</name>
    <name type="synonym">Tardigrade</name>
    <dbReference type="NCBI Taxonomy" id="947166"/>
    <lineage>
        <taxon>Eukaryota</taxon>
        <taxon>Metazoa</taxon>
        <taxon>Ecdysozoa</taxon>
        <taxon>Tardigrada</taxon>
        <taxon>Eutardigrada</taxon>
        <taxon>Parachela</taxon>
        <taxon>Hypsibioidea</taxon>
        <taxon>Ramazzottiidae</taxon>
        <taxon>Ramazzottius</taxon>
    </lineage>
</organism>
<dbReference type="InterPro" id="IPR050863">
    <property type="entry name" value="CenT-Element_Derived"/>
</dbReference>
<keyword evidence="1" id="KW-0472">Membrane</keyword>
<evidence type="ECO:0000259" key="2">
    <source>
        <dbReference type="Pfam" id="PF03184"/>
    </source>
</evidence>
<dbReference type="PANTHER" id="PTHR19303">
    <property type="entry name" value="TRANSPOSON"/>
    <property type="match status" value="1"/>
</dbReference>
<sequence>MQCRRRENSGWKIFWALRDGLTSGVGAIKFASLLSTVRINKIYSTMFHFAIVLWFFTFLGEAGSVDLSAIDKWLHIDLPTILLNIDPANVYNCDETGVSWRELGNKTLLIGNEEVRGTKLVKDRFTSMLTCSGTGDMLPVKIVAFSEVPRSYRRNGWLEVNVEKHSFHYFHNKTAWVTKATFGPWLDWLNELTIKQGRHIILLADNFAAYQVGSRSNVKLVFLPPNTTSRLQPLDAGIIKSFKDYFKQNMAKATANAILQKKSANEFSKSIEIYDATLWCLEGAKSVKKSTILNCFRRCGIGGSSEIVDDPVDTVTGDELENTLTSDELEALESVDEMLRFDEDDHTVLV</sequence>
<dbReference type="Proteomes" id="UP000186922">
    <property type="component" value="Unassembled WGS sequence"/>
</dbReference>
<dbReference type="Pfam" id="PF03184">
    <property type="entry name" value="DDE_1"/>
    <property type="match status" value="1"/>
</dbReference>
<dbReference type="InterPro" id="IPR004875">
    <property type="entry name" value="DDE_SF_endonuclease_dom"/>
</dbReference>
<evidence type="ECO:0000313" key="4">
    <source>
        <dbReference type="Proteomes" id="UP000186922"/>
    </source>
</evidence>
<feature type="transmembrane region" description="Helical" evidence="1">
    <location>
        <begin position="42"/>
        <end position="60"/>
    </location>
</feature>
<dbReference type="GO" id="GO:0003677">
    <property type="term" value="F:DNA binding"/>
    <property type="evidence" value="ECO:0007669"/>
    <property type="project" value="TreeGrafter"/>
</dbReference>
<keyword evidence="1" id="KW-1133">Transmembrane helix</keyword>
<dbReference type="AlphaFoldDB" id="A0A1D1UME0"/>
<keyword evidence="4" id="KW-1185">Reference proteome</keyword>
<reference evidence="3 4" key="1">
    <citation type="journal article" date="2016" name="Nat. Commun.">
        <title>Extremotolerant tardigrade genome and improved radiotolerance of human cultured cells by tardigrade-unique protein.</title>
        <authorList>
            <person name="Hashimoto T."/>
            <person name="Horikawa D.D."/>
            <person name="Saito Y."/>
            <person name="Kuwahara H."/>
            <person name="Kozuka-Hata H."/>
            <person name="Shin-I T."/>
            <person name="Minakuchi Y."/>
            <person name="Ohishi K."/>
            <person name="Motoyama A."/>
            <person name="Aizu T."/>
            <person name="Enomoto A."/>
            <person name="Kondo K."/>
            <person name="Tanaka S."/>
            <person name="Hara Y."/>
            <person name="Koshikawa S."/>
            <person name="Sagara H."/>
            <person name="Miura T."/>
            <person name="Yokobori S."/>
            <person name="Miyagawa K."/>
            <person name="Suzuki Y."/>
            <person name="Kubo T."/>
            <person name="Oyama M."/>
            <person name="Kohara Y."/>
            <person name="Fujiyama A."/>
            <person name="Arakawa K."/>
            <person name="Katayama T."/>
            <person name="Toyoda A."/>
            <person name="Kunieda T."/>
        </authorList>
    </citation>
    <scope>NUCLEOTIDE SEQUENCE [LARGE SCALE GENOMIC DNA]</scope>
    <source>
        <strain evidence="3 4">YOKOZUNA-1</strain>
    </source>
</reference>
<dbReference type="GO" id="GO:0005634">
    <property type="term" value="C:nucleus"/>
    <property type="evidence" value="ECO:0007669"/>
    <property type="project" value="TreeGrafter"/>
</dbReference>
<gene>
    <name evidence="3" type="primary">RvY_02997</name>
    <name evidence="3" type="synonym">RvY_02997.1</name>
    <name evidence="3" type="ORF">RvY_02997-1</name>
</gene>
<accession>A0A1D1UME0</accession>
<proteinExistence type="predicted"/>
<name>A0A1D1UME0_RAMVA</name>
<dbReference type="EMBL" id="BDGG01000001">
    <property type="protein sequence ID" value="GAU90601.1"/>
    <property type="molecule type" value="Genomic_DNA"/>
</dbReference>
<evidence type="ECO:0000256" key="1">
    <source>
        <dbReference type="SAM" id="Phobius"/>
    </source>
</evidence>
<dbReference type="OrthoDB" id="125347at2759"/>
<dbReference type="PANTHER" id="PTHR19303:SF73">
    <property type="entry name" value="PROTEIN PDC2"/>
    <property type="match status" value="1"/>
</dbReference>
<feature type="domain" description="DDE-1" evidence="2">
    <location>
        <begin position="122"/>
        <end position="296"/>
    </location>
</feature>
<keyword evidence="1" id="KW-0812">Transmembrane</keyword>